<keyword evidence="2" id="KW-0489">Methyltransferase</keyword>
<reference evidence="3" key="1">
    <citation type="submission" date="2016-10" db="EMBL/GenBank/DDBJ databases">
        <authorList>
            <person name="Varghese N."/>
            <person name="Submissions S."/>
        </authorList>
    </citation>
    <scope>NUCLEOTIDE SEQUENCE [LARGE SCALE GENOMIC DNA]</scope>
    <source>
        <strain evidence="3">BL36</strain>
    </source>
</reference>
<dbReference type="RefSeq" id="WP_092044688.1">
    <property type="nucleotide sequence ID" value="NZ_FOTK01000032.1"/>
</dbReference>
<dbReference type="PANTHER" id="PTHR42912">
    <property type="entry name" value="METHYLTRANSFERASE"/>
    <property type="match status" value="1"/>
</dbReference>
<evidence type="ECO:0000259" key="1">
    <source>
        <dbReference type="Pfam" id="PF08241"/>
    </source>
</evidence>
<organism evidence="2 3">
    <name type="scientific">Methylobacterium pseudosasicola</name>
    <dbReference type="NCBI Taxonomy" id="582667"/>
    <lineage>
        <taxon>Bacteria</taxon>
        <taxon>Pseudomonadati</taxon>
        <taxon>Pseudomonadota</taxon>
        <taxon>Alphaproteobacteria</taxon>
        <taxon>Hyphomicrobiales</taxon>
        <taxon>Methylobacteriaceae</taxon>
        <taxon>Methylobacterium</taxon>
    </lineage>
</organism>
<name>A0A1I4QZU6_9HYPH</name>
<dbReference type="AlphaFoldDB" id="A0A1I4QZU6"/>
<dbReference type="InterPro" id="IPR013216">
    <property type="entry name" value="Methyltransf_11"/>
</dbReference>
<evidence type="ECO:0000313" key="3">
    <source>
        <dbReference type="Proteomes" id="UP000199048"/>
    </source>
</evidence>
<dbReference type="Pfam" id="PF08241">
    <property type="entry name" value="Methyltransf_11"/>
    <property type="match status" value="1"/>
</dbReference>
<feature type="domain" description="Methyltransferase type 11" evidence="1">
    <location>
        <begin position="63"/>
        <end position="159"/>
    </location>
</feature>
<gene>
    <name evidence="2" type="ORF">SAMN05192568_103216</name>
</gene>
<dbReference type="GO" id="GO:0032259">
    <property type="term" value="P:methylation"/>
    <property type="evidence" value="ECO:0007669"/>
    <property type="project" value="UniProtKB-KW"/>
</dbReference>
<dbReference type="InterPro" id="IPR029063">
    <property type="entry name" value="SAM-dependent_MTases_sf"/>
</dbReference>
<dbReference type="STRING" id="582667.SAMN05192568_103216"/>
<evidence type="ECO:0000313" key="2">
    <source>
        <dbReference type="EMBL" id="SFM45230.1"/>
    </source>
</evidence>
<keyword evidence="2" id="KW-0808">Transferase</keyword>
<dbReference type="Gene3D" id="3.40.50.150">
    <property type="entry name" value="Vaccinia Virus protein VP39"/>
    <property type="match status" value="1"/>
</dbReference>
<protein>
    <submittedName>
        <fullName evidence="2">Phosphatidylethanolamine/phosphatidyl-N-methylethanolamine N-methyltransferase</fullName>
    </submittedName>
</protein>
<dbReference type="OrthoDB" id="9777830at2"/>
<dbReference type="SUPFAM" id="SSF53335">
    <property type="entry name" value="S-adenosyl-L-methionine-dependent methyltransferases"/>
    <property type="match status" value="1"/>
</dbReference>
<dbReference type="PANTHER" id="PTHR42912:SF80">
    <property type="entry name" value="METHYLTRANSFERASE DOMAIN-CONTAINING PROTEIN"/>
    <property type="match status" value="1"/>
</dbReference>
<keyword evidence="3" id="KW-1185">Reference proteome</keyword>
<dbReference type="InterPro" id="IPR050508">
    <property type="entry name" value="Methyltransf_Superfamily"/>
</dbReference>
<dbReference type="CDD" id="cd02440">
    <property type="entry name" value="AdoMet_MTases"/>
    <property type="match status" value="1"/>
</dbReference>
<sequence length="228" mass="24669">MALGTQSTGSPRAATLGPDLDRDGVAKAYGRWAPVYDLVFGPVFAQGRTLAAAAAERIGGRVLEVGVGTGLSLPAYRRAASIVGIDISAPMLEKARSRVARLGLRNVERLAVMDAEHLDFSDASFDVVVAQYVVTAVPNPEQALDEFARVLRPGGEIVITTRIGAEGGLRRLIEHTLMPVTSRLGWRTEFSWDRYAAWAATAPVEVVERRALPPLGHFSLIRLRKRDA</sequence>
<dbReference type="Proteomes" id="UP000199048">
    <property type="component" value="Unassembled WGS sequence"/>
</dbReference>
<accession>A0A1I4QZU6</accession>
<dbReference type="GO" id="GO:0008757">
    <property type="term" value="F:S-adenosylmethionine-dependent methyltransferase activity"/>
    <property type="evidence" value="ECO:0007669"/>
    <property type="project" value="InterPro"/>
</dbReference>
<dbReference type="EMBL" id="FOTK01000032">
    <property type="protein sequence ID" value="SFM45230.1"/>
    <property type="molecule type" value="Genomic_DNA"/>
</dbReference>
<proteinExistence type="predicted"/>